<feature type="domain" description="F-box" evidence="1">
    <location>
        <begin position="1"/>
        <end position="47"/>
    </location>
</feature>
<dbReference type="InterPro" id="IPR058525">
    <property type="entry name" value="DUF8212"/>
</dbReference>
<dbReference type="GeneID" id="63746552"/>
<dbReference type="AlphaFoldDB" id="A0A1L9RRM1"/>
<dbReference type="Pfam" id="PF26640">
    <property type="entry name" value="DUF8212"/>
    <property type="match status" value="1"/>
</dbReference>
<dbReference type="STRING" id="1073089.A0A1L9RRM1"/>
<dbReference type="OrthoDB" id="5421601at2759"/>
<proteinExistence type="predicted"/>
<dbReference type="PANTHER" id="PTHR10622:SF10">
    <property type="entry name" value="HET DOMAIN-CONTAINING PROTEIN"/>
    <property type="match status" value="1"/>
</dbReference>
<organism evidence="2 3">
    <name type="scientific">Aspergillus wentii DTO 134E9</name>
    <dbReference type="NCBI Taxonomy" id="1073089"/>
    <lineage>
        <taxon>Eukaryota</taxon>
        <taxon>Fungi</taxon>
        <taxon>Dikarya</taxon>
        <taxon>Ascomycota</taxon>
        <taxon>Pezizomycotina</taxon>
        <taxon>Eurotiomycetes</taxon>
        <taxon>Eurotiomycetidae</taxon>
        <taxon>Eurotiales</taxon>
        <taxon>Aspergillaceae</taxon>
        <taxon>Aspergillus</taxon>
        <taxon>Aspergillus subgen. Cremei</taxon>
    </lineage>
</organism>
<dbReference type="InterPro" id="IPR018712">
    <property type="entry name" value="Tle1-like_cat"/>
</dbReference>
<dbReference type="PANTHER" id="PTHR10622">
    <property type="entry name" value="HET DOMAIN-CONTAINING PROTEIN"/>
    <property type="match status" value="1"/>
</dbReference>
<gene>
    <name evidence="2" type="ORF">ASPWEDRAFT_170969</name>
</gene>
<dbReference type="CDD" id="cd09917">
    <property type="entry name" value="F-box_SF"/>
    <property type="match status" value="1"/>
</dbReference>
<evidence type="ECO:0000313" key="2">
    <source>
        <dbReference type="EMBL" id="OJJ37498.1"/>
    </source>
</evidence>
<dbReference type="Proteomes" id="UP000184383">
    <property type="component" value="Unassembled WGS sequence"/>
</dbReference>
<dbReference type="PROSITE" id="PS50181">
    <property type="entry name" value="FBOX"/>
    <property type="match status" value="1"/>
</dbReference>
<name>A0A1L9RRM1_ASPWE</name>
<evidence type="ECO:0000259" key="1">
    <source>
        <dbReference type="PROSITE" id="PS50181"/>
    </source>
</evidence>
<dbReference type="VEuPathDB" id="FungiDB:ASPWEDRAFT_170969"/>
<accession>A0A1L9RRM1</accession>
<protein>
    <recommendedName>
        <fullName evidence="1">F-box domain-containing protein</fullName>
    </recommendedName>
</protein>
<dbReference type="RefSeq" id="XP_040691174.1">
    <property type="nucleotide sequence ID" value="XM_040830704.1"/>
</dbReference>
<sequence length="1109" mass="126084">MSIERLPNELLENIITHALPEGFESLALTCKHLYTLCTPFIEHYNKLRYHFQDFYYYKTDQVVKSRLHLVYHTPPYTACSAFNLIALIAVKPVIARYIEKADFENDSQCTQGKDREITTNVDYDGAVVKLLANSPYLKEAGLDWREYWTAMEEDLDAARYSQRAAAFALTLLPNVKAFKLPRWWKPVAAADKLVDAVVRKTRHPCLPYDRPSMAQVTKFEAFVTRSPVLQFDITWATPFLALPHVQSFCGFTCIGMGGHRSIVSEYLDSNFKSGLEVVDISFADVDWMVITDLLKHTPRLKKLKYLHMADANDTSHDWDLCRFITAIEHEVGSHLEQLCISIHELPGAIKPGSVSMRGFQRLRKLVLPLELVLCTMTPANHESLLSDLIPASVSRLSLLSHTEGHPEHHYKALDRLFHDFAARKDSHVPALKEIYLSYPSDADDLYKDQCDRLAAEAEKESSAELSEAINSMYRWYQKSAICYAYLSDVDANEDQELLSENIKNSKWFTRGWTLQELVAPPKLFFLASNWSDMGSKADMSALIQDITGIDESDLVEIPQLERFSIAKRMSWAANRHTTRVEDIAYCLMGLFNVNMPLLYGEGDKAFIRLQEEILRGSADQTLFAWQRDDVSHDNPSGLLAQSPWDFKDSGGMVPFLFAKRTEPVAVTNLGIRVHLPKIRNLLILQCQDTSKKKLTIPSFKVKGPGGNNQYVRINGGLAKQTNLPSIFSAMPKLIHVATTLQTAGPSVDKCLIYDHSSSIGRKISSQSGMERKSKKLVLFFDGPPYKGRERQNITSSIYKMHDMLADTNDAQLSYYHRASRQSTNCVESCIQIGYKWITEHYCLGDQIFLFGFSTGGQVILLAKMIEYFGIFKSSDIVRGNPMSSYFSWHNITFKSKTSTELQRRTAYWKMVQFRQEYCEPAGRVEFVGCFDALDIEGKIPVPWLSPRPEVQLDSKIVRHAISIDEKRCDGPQRLFRLFRHDRSNVTEIWFPGGHADIGGVAPPDPDKGWGLSHIPLVWMLREAIRAGLDFDIWKIKAQLGIEADPKDYNGESFLSIPDVYDYLLDAARNGRLHGYFRRLPYSKTLWVTTAITSLPNFLTSLLANLPQPD</sequence>
<dbReference type="EMBL" id="KV878211">
    <property type="protein sequence ID" value="OJJ37498.1"/>
    <property type="molecule type" value="Genomic_DNA"/>
</dbReference>
<evidence type="ECO:0000313" key="3">
    <source>
        <dbReference type="Proteomes" id="UP000184383"/>
    </source>
</evidence>
<dbReference type="InterPro" id="IPR001810">
    <property type="entry name" value="F-box_dom"/>
</dbReference>
<keyword evidence="3" id="KW-1185">Reference proteome</keyword>
<reference evidence="3" key="1">
    <citation type="journal article" date="2017" name="Genome Biol.">
        <title>Comparative genomics reveals high biological diversity and specific adaptations in the industrially and medically important fungal genus Aspergillus.</title>
        <authorList>
            <person name="de Vries R.P."/>
            <person name="Riley R."/>
            <person name="Wiebenga A."/>
            <person name="Aguilar-Osorio G."/>
            <person name="Amillis S."/>
            <person name="Uchima C.A."/>
            <person name="Anderluh G."/>
            <person name="Asadollahi M."/>
            <person name="Askin M."/>
            <person name="Barry K."/>
            <person name="Battaglia E."/>
            <person name="Bayram O."/>
            <person name="Benocci T."/>
            <person name="Braus-Stromeyer S.A."/>
            <person name="Caldana C."/>
            <person name="Canovas D."/>
            <person name="Cerqueira G.C."/>
            <person name="Chen F."/>
            <person name="Chen W."/>
            <person name="Choi C."/>
            <person name="Clum A."/>
            <person name="Dos Santos R.A."/>
            <person name="Damasio A.R."/>
            <person name="Diallinas G."/>
            <person name="Emri T."/>
            <person name="Fekete E."/>
            <person name="Flipphi M."/>
            <person name="Freyberg S."/>
            <person name="Gallo A."/>
            <person name="Gournas C."/>
            <person name="Habgood R."/>
            <person name="Hainaut M."/>
            <person name="Harispe M.L."/>
            <person name="Henrissat B."/>
            <person name="Hilden K.S."/>
            <person name="Hope R."/>
            <person name="Hossain A."/>
            <person name="Karabika E."/>
            <person name="Karaffa L."/>
            <person name="Karanyi Z."/>
            <person name="Krasevec N."/>
            <person name="Kuo A."/>
            <person name="Kusch H."/>
            <person name="LaButti K."/>
            <person name="Lagendijk E.L."/>
            <person name="Lapidus A."/>
            <person name="Levasseur A."/>
            <person name="Lindquist E."/>
            <person name="Lipzen A."/>
            <person name="Logrieco A.F."/>
            <person name="MacCabe A."/>
            <person name="Maekelae M.R."/>
            <person name="Malavazi I."/>
            <person name="Melin P."/>
            <person name="Meyer V."/>
            <person name="Mielnichuk N."/>
            <person name="Miskei M."/>
            <person name="Molnar A.P."/>
            <person name="Mule G."/>
            <person name="Ngan C.Y."/>
            <person name="Orejas M."/>
            <person name="Orosz E."/>
            <person name="Ouedraogo J.P."/>
            <person name="Overkamp K.M."/>
            <person name="Park H.-S."/>
            <person name="Perrone G."/>
            <person name="Piumi F."/>
            <person name="Punt P.J."/>
            <person name="Ram A.F."/>
            <person name="Ramon A."/>
            <person name="Rauscher S."/>
            <person name="Record E."/>
            <person name="Riano-Pachon D.M."/>
            <person name="Robert V."/>
            <person name="Roehrig J."/>
            <person name="Ruller R."/>
            <person name="Salamov A."/>
            <person name="Salih N.S."/>
            <person name="Samson R.A."/>
            <person name="Sandor E."/>
            <person name="Sanguinetti M."/>
            <person name="Schuetze T."/>
            <person name="Sepcic K."/>
            <person name="Shelest E."/>
            <person name="Sherlock G."/>
            <person name="Sophianopoulou V."/>
            <person name="Squina F.M."/>
            <person name="Sun H."/>
            <person name="Susca A."/>
            <person name="Todd R.B."/>
            <person name="Tsang A."/>
            <person name="Unkles S.E."/>
            <person name="van de Wiele N."/>
            <person name="van Rossen-Uffink D."/>
            <person name="Oliveira J.V."/>
            <person name="Vesth T.C."/>
            <person name="Visser J."/>
            <person name="Yu J.-H."/>
            <person name="Zhou M."/>
            <person name="Andersen M.R."/>
            <person name="Archer D.B."/>
            <person name="Baker S.E."/>
            <person name="Benoit I."/>
            <person name="Brakhage A.A."/>
            <person name="Braus G.H."/>
            <person name="Fischer R."/>
            <person name="Frisvad J.C."/>
            <person name="Goldman G.H."/>
            <person name="Houbraken J."/>
            <person name="Oakley B."/>
            <person name="Pocsi I."/>
            <person name="Scazzocchio C."/>
            <person name="Seiboth B."/>
            <person name="vanKuyk P.A."/>
            <person name="Wortman J."/>
            <person name="Dyer P.S."/>
            <person name="Grigoriev I.V."/>
        </authorList>
    </citation>
    <scope>NUCLEOTIDE SEQUENCE [LARGE SCALE GENOMIC DNA]</scope>
    <source>
        <strain evidence="3">DTO 134E9</strain>
    </source>
</reference>
<dbReference type="Pfam" id="PF09994">
    <property type="entry name" value="T6SS_Tle1-like_cat"/>
    <property type="match status" value="1"/>
</dbReference>